<evidence type="ECO:0000313" key="12">
    <source>
        <dbReference type="Proteomes" id="UP000565572"/>
    </source>
</evidence>
<feature type="domain" description="MacB-like periplasmic core" evidence="10">
    <location>
        <begin position="21"/>
        <end position="263"/>
    </location>
</feature>
<accession>A0A7W5JUZ0</accession>
<dbReference type="AlphaFoldDB" id="A0A7W5JUZ0"/>
<dbReference type="Pfam" id="PF12704">
    <property type="entry name" value="MacB_PCD"/>
    <property type="match status" value="1"/>
</dbReference>
<keyword evidence="2" id="KW-1003">Cell membrane</keyword>
<evidence type="ECO:0000256" key="8">
    <source>
        <dbReference type="SAM" id="Phobius"/>
    </source>
</evidence>
<dbReference type="Proteomes" id="UP000565572">
    <property type="component" value="Unassembled WGS sequence"/>
</dbReference>
<evidence type="ECO:0000256" key="2">
    <source>
        <dbReference type="ARBA" id="ARBA00022475"/>
    </source>
</evidence>
<gene>
    <name evidence="11" type="ORF">FHX39_001764</name>
</gene>
<feature type="transmembrane region" description="Helical" evidence="8">
    <location>
        <begin position="21"/>
        <end position="42"/>
    </location>
</feature>
<feature type="transmembrane region" description="Helical" evidence="8">
    <location>
        <begin position="297"/>
        <end position="323"/>
    </location>
</feature>
<feature type="transmembrane region" description="Helical" evidence="8">
    <location>
        <begin position="383"/>
        <end position="405"/>
    </location>
</feature>
<feature type="domain" description="ABC3 transporter permease C-terminal" evidence="9">
    <location>
        <begin position="305"/>
        <end position="415"/>
    </location>
</feature>
<dbReference type="InterPro" id="IPR050250">
    <property type="entry name" value="Macrolide_Exporter_MacB"/>
</dbReference>
<evidence type="ECO:0000256" key="3">
    <source>
        <dbReference type="ARBA" id="ARBA00022692"/>
    </source>
</evidence>
<feature type="region of interest" description="Disordered" evidence="7">
    <location>
        <begin position="64"/>
        <end position="90"/>
    </location>
</feature>
<evidence type="ECO:0000256" key="1">
    <source>
        <dbReference type="ARBA" id="ARBA00004651"/>
    </source>
</evidence>
<reference evidence="11 12" key="1">
    <citation type="submission" date="2020-08" db="EMBL/GenBank/DDBJ databases">
        <title>Sequencing the genomes of 1000 actinobacteria strains.</title>
        <authorList>
            <person name="Klenk H.-P."/>
        </authorList>
    </citation>
    <scope>NUCLEOTIDE SEQUENCE [LARGE SCALE GENOMIC DNA]</scope>
    <source>
        <strain evidence="11 12">DSM 11053</strain>
    </source>
</reference>
<dbReference type="GO" id="GO:0022857">
    <property type="term" value="F:transmembrane transporter activity"/>
    <property type="evidence" value="ECO:0007669"/>
    <property type="project" value="TreeGrafter"/>
</dbReference>
<proteinExistence type="inferred from homology"/>
<evidence type="ECO:0000313" key="11">
    <source>
        <dbReference type="EMBL" id="MBB3326820.1"/>
    </source>
</evidence>
<evidence type="ECO:0000256" key="7">
    <source>
        <dbReference type="SAM" id="MobiDB-lite"/>
    </source>
</evidence>
<keyword evidence="4 8" id="KW-1133">Transmembrane helix</keyword>
<dbReference type="PANTHER" id="PTHR30572:SF4">
    <property type="entry name" value="ABC TRANSPORTER PERMEASE YTRF"/>
    <property type="match status" value="1"/>
</dbReference>
<feature type="compositionally biased region" description="Gly residues" evidence="7">
    <location>
        <begin position="67"/>
        <end position="83"/>
    </location>
</feature>
<evidence type="ECO:0000259" key="9">
    <source>
        <dbReference type="Pfam" id="PF02687"/>
    </source>
</evidence>
<protein>
    <submittedName>
        <fullName evidence="11">Putative ABC transport system permease protein</fullName>
    </submittedName>
</protein>
<evidence type="ECO:0000256" key="4">
    <source>
        <dbReference type="ARBA" id="ARBA00022989"/>
    </source>
</evidence>
<comment type="caution">
    <text evidence="11">The sequence shown here is derived from an EMBL/GenBank/DDBJ whole genome shotgun (WGS) entry which is preliminary data.</text>
</comment>
<keyword evidence="3 8" id="KW-0812">Transmembrane</keyword>
<name>A0A7W5JUZ0_9ACTN</name>
<comment type="similarity">
    <text evidence="6">Belongs to the ABC-4 integral membrane protein family.</text>
</comment>
<keyword evidence="5 8" id="KW-0472">Membrane</keyword>
<evidence type="ECO:0000256" key="6">
    <source>
        <dbReference type="ARBA" id="ARBA00038076"/>
    </source>
</evidence>
<evidence type="ECO:0000256" key="5">
    <source>
        <dbReference type="ARBA" id="ARBA00023136"/>
    </source>
</evidence>
<keyword evidence="12" id="KW-1185">Reference proteome</keyword>
<dbReference type="RefSeq" id="WP_183337693.1">
    <property type="nucleotide sequence ID" value="NZ_JACHZG010000001.1"/>
</dbReference>
<comment type="subcellular location">
    <subcellularLocation>
        <location evidence="1">Cell membrane</location>
        <topology evidence="1">Multi-pass membrane protein</topology>
    </subcellularLocation>
</comment>
<dbReference type="PANTHER" id="PTHR30572">
    <property type="entry name" value="MEMBRANE COMPONENT OF TRANSPORTER-RELATED"/>
    <property type="match status" value="1"/>
</dbReference>
<dbReference type="InterPro" id="IPR003838">
    <property type="entry name" value="ABC3_permease_C"/>
</dbReference>
<dbReference type="GO" id="GO:0005886">
    <property type="term" value="C:plasma membrane"/>
    <property type="evidence" value="ECO:0007669"/>
    <property type="project" value="UniProtKB-SubCell"/>
</dbReference>
<evidence type="ECO:0000259" key="10">
    <source>
        <dbReference type="Pfam" id="PF12704"/>
    </source>
</evidence>
<dbReference type="EMBL" id="JACHZG010000001">
    <property type="protein sequence ID" value="MBB3326820.1"/>
    <property type="molecule type" value="Genomic_DNA"/>
</dbReference>
<sequence>MNLAESFRFALQGIAANKARSALTMLGVLIGVASVIVLVSFGTGAGNGIRGQVSGLGANTLTVTPTSGGGGGRGGGGAGGGAGSSTTDTGTQTRVAQLTMADAEALQSTELAPDVTAVAAVVSPTSVAATYEGASHTVGSTNGATANYLAINNDTVASGRAFSEQDDTAHSRVALVGPTVAKDLAGGDGTGLLNQTIQLNGKSFVVVGILTAKGSSGFQDSDDRLLAPLSAVQDTLSGYGSINVISVAATSADTVADATSEVEGILDARHGVTAADRDYSIFSAASFLSALGTVTTLITVLLAAVASISLLVGGIGVMNIMLVTVTERTREIGLRKAIGAPQSVIIAQFMFEAVLLSMMGGLAGVVVGLLGSQITISSVVPAVAPWSVFVSFGFSVAIGLVFGIYPARRAARLKPIDALRYE</sequence>
<feature type="transmembrane region" description="Helical" evidence="8">
    <location>
        <begin position="344"/>
        <end position="371"/>
    </location>
</feature>
<organism evidence="11 12">
    <name type="scientific">Microlunatus antarcticus</name>
    <dbReference type="NCBI Taxonomy" id="53388"/>
    <lineage>
        <taxon>Bacteria</taxon>
        <taxon>Bacillati</taxon>
        <taxon>Actinomycetota</taxon>
        <taxon>Actinomycetes</taxon>
        <taxon>Propionibacteriales</taxon>
        <taxon>Propionibacteriaceae</taxon>
        <taxon>Microlunatus</taxon>
    </lineage>
</organism>
<dbReference type="InterPro" id="IPR025857">
    <property type="entry name" value="MacB_PCD"/>
</dbReference>
<dbReference type="Pfam" id="PF02687">
    <property type="entry name" value="FtsX"/>
    <property type="match status" value="1"/>
</dbReference>